<dbReference type="AlphaFoldDB" id="A0A1B7HNR2"/>
<dbReference type="Gene3D" id="3.30.1490.270">
    <property type="match status" value="1"/>
</dbReference>
<feature type="domain" description="Circularly permuted ATP-grasp type 2" evidence="1">
    <location>
        <begin position="75"/>
        <end position="448"/>
    </location>
</feature>
<dbReference type="InterPro" id="IPR025841">
    <property type="entry name" value="CP_ATPgrasp_2"/>
</dbReference>
<sequence length="476" mass="53104">MDPGVASFFDEMFALDGHHRGHYGNYWNWLQQADSSAVMRKKQEAALLFHRVGITFNVYGDEDGAERLIPFDSVPRIIPATEWAMLDAGIRQRVQALNLFLHDIYHDQNILKAGVIPAEQVLANDQYQPCMQGINLHRDIYAHIIGVDMVRGGDGQYYVLEDNLRTPSGVSYMLENRKMMMRLYPELFAQQRIRPVERYPSHLLQTLRESSPVNDPTVVVLTPGRFNSAYFEHSFLAQQMGVELVESADLFVKEGAVFMRTTLGPCKVDVIYRRVDDAFLDPLAFRPDSMLGVPGLLSVYRTGGVVLANAIGTGVADDKSIYPYVPAMIRFYLSEEPILNNVPTWQCRHPDQLGYVLSRLDQMVVKEVHGAGGYGMLIGPAASKAEIEAFRSVLKARPQNYIAQDTLALSTCPTFVDEGLAPRHIDLRPFALYGAETRLIAGGLTRVALKKGSLVVNSSQGGGTKDTWVLEDDTSC</sequence>
<evidence type="ECO:0000313" key="2">
    <source>
        <dbReference type="EMBL" id="OAT17252.1"/>
    </source>
</evidence>
<dbReference type="SUPFAM" id="SSF56059">
    <property type="entry name" value="Glutathione synthetase ATP-binding domain-like"/>
    <property type="match status" value="1"/>
</dbReference>
<proteinExistence type="predicted"/>
<dbReference type="Gene3D" id="3.40.50.11290">
    <property type="match status" value="1"/>
</dbReference>
<dbReference type="PANTHER" id="PTHR34595">
    <property type="entry name" value="BLR5612 PROTEIN"/>
    <property type="match status" value="1"/>
</dbReference>
<dbReference type="InterPro" id="IPR016450">
    <property type="entry name" value="UCP005522"/>
</dbReference>
<reference evidence="2 3" key="1">
    <citation type="submission" date="2016-04" db="EMBL/GenBank/DDBJ databases">
        <title>ATOL: Assembling a taxonomically balanced genome-scale reconstruction of the evolutionary history of the Enterobacteriaceae.</title>
        <authorList>
            <person name="Plunkett G.III."/>
            <person name="Neeno-Eckwall E.C."/>
            <person name="Glasner J.D."/>
            <person name="Perna N.T."/>
        </authorList>
    </citation>
    <scope>NUCLEOTIDE SEQUENCE [LARGE SCALE GENOMIC DNA]</scope>
    <source>
        <strain evidence="2 3">ATCC 51604</strain>
    </source>
</reference>
<comment type="caution">
    <text evidence="2">The sequence shown here is derived from an EMBL/GenBank/DDBJ whole genome shotgun (WGS) entry which is preliminary data.</text>
</comment>
<protein>
    <submittedName>
        <fullName evidence="2">Uncharacterized DUF404/DUF407 family protein</fullName>
    </submittedName>
</protein>
<dbReference type="EMBL" id="LXEP01000042">
    <property type="protein sequence ID" value="OAT17252.1"/>
    <property type="molecule type" value="Genomic_DNA"/>
</dbReference>
<dbReference type="Pfam" id="PF14403">
    <property type="entry name" value="CP_ATPgrasp_2"/>
    <property type="match status" value="1"/>
</dbReference>
<accession>A0A1B7HNR2</accession>
<dbReference type="PANTHER" id="PTHR34595:SF7">
    <property type="entry name" value="SLL1039 PROTEIN"/>
    <property type="match status" value="1"/>
</dbReference>
<dbReference type="InterPro" id="IPR051680">
    <property type="entry name" value="ATP-dep_Glu-Cys_Ligase-2"/>
</dbReference>
<organism evidence="2 3">
    <name type="scientific">Buttiauxella gaviniae ATCC 51604</name>
    <dbReference type="NCBI Taxonomy" id="1354253"/>
    <lineage>
        <taxon>Bacteria</taxon>
        <taxon>Pseudomonadati</taxon>
        <taxon>Pseudomonadota</taxon>
        <taxon>Gammaproteobacteria</taxon>
        <taxon>Enterobacterales</taxon>
        <taxon>Enterobacteriaceae</taxon>
        <taxon>Buttiauxella</taxon>
    </lineage>
</organism>
<dbReference type="PATRIC" id="fig|1354253.4.peg.4290"/>
<name>A0A1B7HNR2_9ENTR</name>
<evidence type="ECO:0000259" key="1">
    <source>
        <dbReference type="Pfam" id="PF14403"/>
    </source>
</evidence>
<evidence type="ECO:0000313" key="3">
    <source>
        <dbReference type="Proteomes" id="UP000078504"/>
    </source>
</evidence>
<dbReference type="PIRSF" id="PIRSF005522">
    <property type="entry name" value="UCP005522"/>
    <property type="match status" value="1"/>
</dbReference>
<dbReference type="Proteomes" id="UP000078504">
    <property type="component" value="Unassembled WGS sequence"/>
</dbReference>
<gene>
    <name evidence="2" type="ORF">M977_04182</name>
</gene>